<dbReference type="EMBL" id="UYYB01003987">
    <property type="protein sequence ID" value="VDM66888.1"/>
    <property type="molecule type" value="Genomic_DNA"/>
</dbReference>
<feature type="compositionally biased region" description="Basic and acidic residues" evidence="1">
    <location>
        <begin position="1"/>
        <end position="20"/>
    </location>
</feature>
<organism evidence="2 3">
    <name type="scientific">Strongylus vulgaris</name>
    <name type="common">Blood worm</name>
    <dbReference type="NCBI Taxonomy" id="40348"/>
    <lineage>
        <taxon>Eukaryota</taxon>
        <taxon>Metazoa</taxon>
        <taxon>Ecdysozoa</taxon>
        <taxon>Nematoda</taxon>
        <taxon>Chromadorea</taxon>
        <taxon>Rhabditida</taxon>
        <taxon>Rhabditina</taxon>
        <taxon>Rhabditomorpha</taxon>
        <taxon>Strongyloidea</taxon>
        <taxon>Strongylidae</taxon>
        <taxon>Strongylus</taxon>
    </lineage>
</organism>
<name>A0A3P7KEI8_STRVU</name>
<evidence type="ECO:0000313" key="2">
    <source>
        <dbReference type="EMBL" id="VDM66888.1"/>
    </source>
</evidence>
<sequence length="59" mass="6589">MEDQDKMESLETWDHQDSRSIDGQCRQPGNSGTPGTDAAYSPCPLRSAAMVNRKKLIKH</sequence>
<accession>A0A3P7KEI8</accession>
<dbReference type="Proteomes" id="UP000270094">
    <property type="component" value="Unassembled WGS sequence"/>
</dbReference>
<evidence type="ECO:0000256" key="1">
    <source>
        <dbReference type="SAM" id="MobiDB-lite"/>
    </source>
</evidence>
<reference evidence="2 3" key="1">
    <citation type="submission" date="2018-11" db="EMBL/GenBank/DDBJ databases">
        <authorList>
            <consortium name="Pathogen Informatics"/>
        </authorList>
    </citation>
    <scope>NUCLEOTIDE SEQUENCE [LARGE SCALE GENOMIC DNA]</scope>
</reference>
<dbReference type="AlphaFoldDB" id="A0A3P7KEI8"/>
<keyword evidence="3" id="KW-1185">Reference proteome</keyword>
<gene>
    <name evidence="2" type="ORF">SVUK_LOCUS1886</name>
</gene>
<evidence type="ECO:0000313" key="3">
    <source>
        <dbReference type="Proteomes" id="UP000270094"/>
    </source>
</evidence>
<proteinExistence type="predicted"/>
<feature type="region of interest" description="Disordered" evidence="1">
    <location>
        <begin position="1"/>
        <end position="42"/>
    </location>
</feature>
<protein>
    <submittedName>
        <fullName evidence="2">Uncharacterized protein</fullName>
    </submittedName>
</protein>
<dbReference type="OrthoDB" id="5877691at2759"/>